<sequence>MHLLTLAKDEHTITVEFQHDLQDDGMRFTIEAKVKISVSHPRLDSAFPDAEADRSRQTVSWADQAVRDTVSWTDGSWFLEPWKEKLDHQRVQLSTAGGGRPLVVDLGLDFAGGGYYFLRVDVLSSDSEDSPAALTVERVVD</sequence>
<dbReference type="AlphaFoldDB" id="A0A5K1K9A5"/>
<dbReference type="EMBL" id="LR730131">
    <property type="protein sequence ID" value="VWP02340.1"/>
    <property type="molecule type" value="Genomic_DNA"/>
</dbReference>
<dbReference type="EC" id="1.1.1.100" evidence="1"/>
<reference evidence="1" key="1">
    <citation type="submission" date="2019-10" db="EMBL/GenBank/DDBJ databases">
        <authorList>
            <person name="Nor Muhammad N."/>
        </authorList>
    </citation>
    <scope>NUCLEOTIDE SEQUENCE</scope>
</reference>
<accession>A0A5K1K9A5</accession>
<gene>
    <name evidence="1" type="primary">Q8XSV8</name>
</gene>
<protein>
    <submittedName>
        <fullName evidence="1">Probable 3-oxoacyl-[acyl-carrier-protein] reductase oxidoreductase (EC)</fullName>
        <ecNumber evidence="1">1.1.1.100</ecNumber>
    </submittedName>
</protein>
<keyword evidence="1" id="KW-0560">Oxidoreductase</keyword>
<proteinExistence type="predicted"/>
<evidence type="ECO:0000313" key="1">
    <source>
        <dbReference type="EMBL" id="VWP02340.1"/>
    </source>
</evidence>
<name>A0A5K1K9A5_9APHY</name>
<organism evidence="1">
    <name type="scientific">Ganoderma boninense</name>
    <dbReference type="NCBI Taxonomy" id="34458"/>
    <lineage>
        <taxon>Eukaryota</taxon>
        <taxon>Fungi</taxon>
        <taxon>Dikarya</taxon>
        <taxon>Basidiomycota</taxon>
        <taxon>Agaricomycotina</taxon>
        <taxon>Agaricomycetes</taxon>
        <taxon>Polyporales</taxon>
        <taxon>Polyporaceae</taxon>
        <taxon>Ganoderma</taxon>
    </lineage>
</organism>
<dbReference type="GO" id="GO:0004316">
    <property type="term" value="F:3-oxoacyl-[acyl-carrier-protein] reductase (NADPH) activity"/>
    <property type="evidence" value="ECO:0007669"/>
    <property type="project" value="UniProtKB-EC"/>
</dbReference>